<gene>
    <name evidence="1" type="ORF">DHETER_LOCUS11155</name>
</gene>
<dbReference type="Proteomes" id="UP000789702">
    <property type="component" value="Unassembled WGS sequence"/>
</dbReference>
<comment type="caution">
    <text evidence="1">The sequence shown here is derived from an EMBL/GenBank/DDBJ whole genome shotgun (WGS) entry which is preliminary data.</text>
</comment>
<keyword evidence="2" id="KW-1185">Reference proteome</keyword>
<organism evidence="1 2">
    <name type="scientific">Dentiscutata heterogama</name>
    <dbReference type="NCBI Taxonomy" id="1316150"/>
    <lineage>
        <taxon>Eukaryota</taxon>
        <taxon>Fungi</taxon>
        <taxon>Fungi incertae sedis</taxon>
        <taxon>Mucoromycota</taxon>
        <taxon>Glomeromycotina</taxon>
        <taxon>Glomeromycetes</taxon>
        <taxon>Diversisporales</taxon>
        <taxon>Gigasporaceae</taxon>
        <taxon>Dentiscutata</taxon>
    </lineage>
</organism>
<accession>A0ACA9P4W6</accession>
<protein>
    <submittedName>
        <fullName evidence="1">7329_t:CDS:1</fullName>
    </submittedName>
</protein>
<evidence type="ECO:0000313" key="1">
    <source>
        <dbReference type="EMBL" id="CAG8689038.1"/>
    </source>
</evidence>
<evidence type="ECO:0000313" key="2">
    <source>
        <dbReference type="Proteomes" id="UP000789702"/>
    </source>
</evidence>
<reference evidence="1" key="1">
    <citation type="submission" date="2021-06" db="EMBL/GenBank/DDBJ databases">
        <authorList>
            <person name="Kallberg Y."/>
            <person name="Tangrot J."/>
            <person name="Rosling A."/>
        </authorList>
    </citation>
    <scope>NUCLEOTIDE SEQUENCE</scope>
    <source>
        <strain evidence="1">IL203A</strain>
    </source>
</reference>
<feature type="non-terminal residue" evidence="1">
    <location>
        <position position="165"/>
    </location>
</feature>
<sequence length="165" mass="18660">FALDVLGKAVFDFDFNVYPNNIYVTTYNEVQNLLKSPLLNLLSLDRIPYFKNKYIRKVMKLEKLFDDFIEKKHKSMAAGKVNGDLLELMIKAGNDDPDNQGLNDIEIRHNLAILMVAGHDTTANSLATILYLLSIHKDVQQKAREEILSVLGSDLTPSAEQHKAL</sequence>
<feature type="non-terminal residue" evidence="1">
    <location>
        <position position="1"/>
    </location>
</feature>
<proteinExistence type="predicted"/>
<name>A0ACA9P4W6_9GLOM</name>
<dbReference type="EMBL" id="CAJVPU010023609">
    <property type="protein sequence ID" value="CAG8689038.1"/>
    <property type="molecule type" value="Genomic_DNA"/>
</dbReference>